<accession>A0A9D3UCA6</accession>
<sequence>MVEFGFRDLRLFNLALLGRQVLSSKYFPSGDIFHPKVVDKPSYTWSSIAIADKALENDFVWLVGDDNSVDVHNDNSGFEGLNGDSLCHSLLTDNERKVRDLWNQNHTEWNKNRINELYGSLLGDRICNLPILNDGINDRRVWLQNPHGFYISKFSYSWLLLKQIGFGPHRFYWRTIWKLKMLPKIQVFCWRMGHDILSTYVNISSIQQNFEKKCPKCGANEETLIHAPNDYPTAGAIFTLGGFEKSTAHW</sequence>
<evidence type="ECO:0000313" key="2">
    <source>
        <dbReference type="EMBL" id="KAH1037891.1"/>
    </source>
</evidence>
<keyword evidence="3" id="KW-1185">Reference proteome</keyword>
<organism evidence="2 3">
    <name type="scientific">Gossypium stocksii</name>
    <dbReference type="NCBI Taxonomy" id="47602"/>
    <lineage>
        <taxon>Eukaryota</taxon>
        <taxon>Viridiplantae</taxon>
        <taxon>Streptophyta</taxon>
        <taxon>Embryophyta</taxon>
        <taxon>Tracheophyta</taxon>
        <taxon>Spermatophyta</taxon>
        <taxon>Magnoliopsida</taxon>
        <taxon>eudicotyledons</taxon>
        <taxon>Gunneridae</taxon>
        <taxon>Pentapetalae</taxon>
        <taxon>rosids</taxon>
        <taxon>malvids</taxon>
        <taxon>Malvales</taxon>
        <taxon>Malvaceae</taxon>
        <taxon>Malvoideae</taxon>
        <taxon>Gossypium</taxon>
    </lineage>
</organism>
<protein>
    <recommendedName>
        <fullName evidence="1">Reverse transcriptase zinc-binding domain-containing protein</fullName>
    </recommendedName>
</protein>
<dbReference type="OrthoDB" id="1436613at2759"/>
<comment type="caution">
    <text evidence="2">The sequence shown here is derived from an EMBL/GenBank/DDBJ whole genome shotgun (WGS) entry which is preliminary data.</text>
</comment>
<evidence type="ECO:0000259" key="1">
    <source>
        <dbReference type="Pfam" id="PF13966"/>
    </source>
</evidence>
<gene>
    <name evidence="2" type="ORF">J1N35_039634</name>
</gene>
<dbReference type="Proteomes" id="UP000828251">
    <property type="component" value="Unassembled WGS sequence"/>
</dbReference>
<dbReference type="Pfam" id="PF13966">
    <property type="entry name" value="zf-RVT"/>
    <property type="match status" value="1"/>
</dbReference>
<reference evidence="2 3" key="1">
    <citation type="journal article" date="2021" name="Plant Biotechnol. J.">
        <title>Multi-omics assisted identification of the key and species-specific regulatory components of drought-tolerant mechanisms in Gossypium stocksii.</title>
        <authorList>
            <person name="Yu D."/>
            <person name="Ke L."/>
            <person name="Zhang D."/>
            <person name="Wu Y."/>
            <person name="Sun Y."/>
            <person name="Mei J."/>
            <person name="Sun J."/>
            <person name="Sun Y."/>
        </authorList>
    </citation>
    <scope>NUCLEOTIDE SEQUENCE [LARGE SCALE GENOMIC DNA]</scope>
    <source>
        <strain evidence="3">cv. E1</strain>
        <tissue evidence="2">Leaf</tissue>
    </source>
</reference>
<proteinExistence type="predicted"/>
<dbReference type="EMBL" id="JAIQCV010000012">
    <property type="protein sequence ID" value="KAH1037891.1"/>
    <property type="molecule type" value="Genomic_DNA"/>
</dbReference>
<dbReference type="InterPro" id="IPR026960">
    <property type="entry name" value="RVT-Znf"/>
</dbReference>
<dbReference type="AlphaFoldDB" id="A0A9D3UCA6"/>
<name>A0A9D3UCA6_9ROSI</name>
<feature type="domain" description="Reverse transcriptase zinc-binding" evidence="1">
    <location>
        <begin position="165"/>
        <end position="227"/>
    </location>
</feature>
<evidence type="ECO:0000313" key="3">
    <source>
        <dbReference type="Proteomes" id="UP000828251"/>
    </source>
</evidence>